<protein>
    <submittedName>
        <fullName evidence="3">Uncharacterized protein</fullName>
    </submittedName>
</protein>
<feature type="region of interest" description="Disordered" evidence="1">
    <location>
        <begin position="126"/>
        <end position="177"/>
    </location>
</feature>
<evidence type="ECO:0000313" key="4">
    <source>
        <dbReference type="EMBL" id="CAE0538142.1"/>
    </source>
</evidence>
<feature type="compositionally biased region" description="Pro residues" evidence="1">
    <location>
        <begin position="126"/>
        <end position="168"/>
    </location>
</feature>
<name>A0A6V2NME3_EMIHU</name>
<dbReference type="EMBL" id="HBIR01013761">
    <property type="protein sequence ID" value="CAE0538142.1"/>
    <property type="molecule type" value="Transcribed_RNA"/>
</dbReference>
<dbReference type="AlphaFoldDB" id="A0A6V2NME3"/>
<evidence type="ECO:0000313" key="3">
    <source>
        <dbReference type="EMBL" id="CAE0538141.1"/>
    </source>
</evidence>
<feature type="transmembrane region" description="Helical" evidence="2">
    <location>
        <begin position="96"/>
        <end position="116"/>
    </location>
</feature>
<keyword evidence="2" id="KW-0472">Membrane</keyword>
<sequence>MKQPGEESPHIELASAAKRRWRSAILTAAARQRPVRLVDEEALDMEEVNARGLPFPRVRWRTRADVTEGRSDSLLQILRRVVQCKVTPAELKQLTFLAWFSLLGFTVALLGSAAVVGQVQMRLPPVSPPPPPPLSLPPPPQLRVPPPLPPAPPPLPQPTSPPPSPSPLSGPCASLAGAHNLRADRSRASCAEVSHAPASEMLAACSAALFTECHEEPCTLPAAGDGEI</sequence>
<organism evidence="3">
    <name type="scientific">Emiliania huxleyi</name>
    <name type="common">Coccolithophore</name>
    <name type="synonym">Pontosphaera huxleyi</name>
    <dbReference type="NCBI Taxonomy" id="2903"/>
    <lineage>
        <taxon>Eukaryota</taxon>
        <taxon>Haptista</taxon>
        <taxon>Haptophyta</taxon>
        <taxon>Prymnesiophyceae</taxon>
        <taxon>Isochrysidales</taxon>
        <taxon>Noelaerhabdaceae</taxon>
        <taxon>Emiliania</taxon>
    </lineage>
</organism>
<evidence type="ECO:0000256" key="1">
    <source>
        <dbReference type="SAM" id="MobiDB-lite"/>
    </source>
</evidence>
<accession>A0A6V2NME3</accession>
<dbReference type="EMBL" id="HBIR01013760">
    <property type="protein sequence ID" value="CAE0538141.1"/>
    <property type="molecule type" value="Transcribed_RNA"/>
</dbReference>
<reference evidence="3" key="1">
    <citation type="submission" date="2021-01" db="EMBL/GenBank/DDBJ databases">
        <authorList>
            <person name="Corre E."/>
            <person name="Pelletier E."/>
            <person name="Niang G."/>
            <person name="Scheremetjew M."/>
            <person name="Finn R."/>
            <person name="Kale V."/>
            <person name="Holt S."/>
            <person name="Cochrane G."/>
            <person name="Meng A."/>
            <person name="Brown T."/>
            <person name="Cohen L."/>
        </authorList>
    </citation>
    <scope>NUCLEOTIDE SEQUENCE</scope>
    <source>
        <strain evidence="3">379</strain>
    </source>
</reference>
<gene>
    <name evidence="3" type="ORF">EHUX00137_LOCUS10129</name>
    <name evidence="4" type="ORF">EHUX00137_LOCUS10130</name>
</gene>
<evidence type="ECO:0000256" key="2">
    <source>
        <dbReference type="SAM" id="Phobius"/>
    </source>
</evidence>
<keyword evidence="2" id="KW-1133">Transmembrane helix</keyword>
<keyword evidence="2" id="KW-0812">Transmembrane</keyword>
<proteinExistence type="predicted"/>